<dbReference type="Proteomes" id="UP001224775">
    <property type="component" value="Unassembled WGS sequence"/>
</dbReference>
<keyword evidence="2" id="KW-1185">Reference proteome</keyword>
<dbReference type="AlphaFoldDB" id="A0AAD8YM23"/>
<evidence type="ECO:0000313" key="2">
    <source>
        <dbReference type="Proteomes" id="UP001224775"/>
    </source>
</evidence>
<protein>
    <submittedName>
        <fullName evidence="1">Uncharacterized protein</fullName>
    </submittedName>
</protein>
<name>A0AAD8YM23_9STRA</name>
<organism evidence="1 2">
    <name type="scientific">Skeletonema marinoi</name>
    <dbReference type="NCBI Taxonomy" id="267567"/>
    <lineage>
        <taxon>Eukaryota</taxon>
        <taxon>Sar</taxon>
        <taxon>Stramenopiles</taxon>
        <taxon>Ochrophyta</taxon>
        <taxon>Bacillariophyta</taxon>
        <taxon>Coscinodiscophyceae</taxon>
        <taxon>Thalassiosirophycidae</taxon>
        <taxon>Thalassiosirales</taxon>
        <taxon>Skeletonemataceae</taxon>
        <taxon>Skeletonema</taxon>
        <taxon>Skeletonema marinoi-dohrnii complex</taxon>
    </lineage>
</organism>
<proteinExistence type="predicted"/>
<evidence type="ECO:0000313" key="1">
    <source>
        <dbReference type="EMBL" id="KAK1748473.1"/>
    </source>
</evidence>
<accession>A0AAD8YM23</accession>
<dbReference type="EMBL" id="JATAAI010000001">
    <property type="protein sequence ID" value="KAK1748473.1"/>
    <property type="molecule type" value="Genomic_DNA"/>
</dbReference>
<gene>
    <name evidence="1" type="ORF">QTG54_000412</name>
</gene>
<reference evidence="1" key="1">
    <citation type="submission" date="2023-06" db="EMBL/GenBank/DDBJ databases">
        <title>Survivors Of The Sea: Transcriptome response of Skeletonema marinoi to long-term dormancy.</title>
        <authorList>
            <person name="Pinder M.I.M."/>
            <person name="Kourtchenko O."/>
            <person name="Robertson E.K."/>
            <person name="Larsson T."/>
            <person name="Maumus F."/>
            <person name="Osuna-Cruz C.M."/>
            <person name="Vancaester E."/>
            <person name="Stenow R."/>
            <person name="Vandepoele K."/>
            <person name="Ploug H."/>
            <person name="Bruchert V."/>
            <person name="Godhe A."/>
            <person name="Topel M."/>
        </authorList>
    </citation>
    <scope>NUCLEOTIDE SEQUENCE</scope>
    <source>
        <strain evidence="1">R05AC</strain>
    </source>
</reference>
<comment type="caution">
    <text evidence="1">The sequence shown here is derived from an EMBL/GenBank/DDBJ whole genome shotgun (WGS) entry which is preliminary data.</text>
</comment>
<sequence>MGSADEPLFALIAGPSADPSEYTTSAASSGDDDAQVSAKKIQFWLESHALSCVQHSSFQSSAELTLRDVMPLSFIDSADDSRDKYELIMNIIGGDSCAYIATDGVIKNNPDNNTAYKTAIRYGEGTKNGSATNHSLSLMTNEQIETIGRCAAHIVTNNNSQRRRDAASTSANNQAYSASGKSWFQSPIKVAKKVSSVINYAIDSALNIYDGGDYYATANDDLEGADVDDATESMDALRKISFDDNLDDEQSRRKGDNAATCRIDQEIDISDDVISISSVAMACNHLLQYSQRMKLDDSDDVNDIFVMGDNIGEVERIMLERNGWSKGSLGALCRQAGKFFKSSSKEDGSEKDAFIRLCIGKLLSTISTEGVDLLAATLCQANYAVIEENTVTMFPGGFLQA</sequence>